<evidence type="ECO:0000313" key="3">
    <source>
        <dbReference type="EMBL" id="MET4577642.1"/>
    </source>
</evidence>
<dbReference type="SUPFAM" id="SSF53850">
    <property type="entry name" value="Periplasmic binding protein-like II"/>
    <property type="match status" value="1"/>
</dbReference>
<evidence type="ECO:0000313" key="4">
    <source>
        <dbReference type="Proteomes" id="UP001549320"/>
    </source>
</evidence>
<feature type="signal peptide" evidence="2">
    <location>
        <begin position="1"/>
        <end position="31"/>
    </location>
</feature>
<dbReference type="Pfam" id="PF03401">
    <property type="entry name" value="TctC"/>
    <property type="match status" value="1"/>
</dbReference>
<dbReference type="InterPro" id="IPR042100">
    <property type="entry name" value="Bug_dom1"/>
</dbReference>
<protein>
    <submittedName>
        <fullName evidence="3">Tripartite-type tricarboxylate transporter receptor subunit TctC</fullName>
    </submittedName>
</protein>
<proteinExistence type="inferred from homology"/>
<dbReference type="InterPro" id="IPR006311">
    <property type="entry name" value="TAT_signal"/>
</dbReference>
<dbReference type="PROSITE" id="PS51318">
    <property type="entry name" value="TAT"/>
    <property type="match status" value="1"/>
</dbReference>
<feature type="chain" id="PRO_5046750229" evidence="2">
    <location>
        <begin position="32"/>
        <end position="330"/>
    </location>
</feature>
<dbReference type="Gene3D" id="3.40.190.10">
    <property type="entry name" value="Periplasmic binding protein-like II"/>
    <property type="match status" value="1"/>
</dbReference>
<comment type="similarity">
    <text evidence="1">Belongs to the UPF0065 (bug) family.</text>
</comment>
<dbReference type="EMBL" id="JBEPSH010000005">
    <property type="protein sequence ID" value="MET4577642.1"/>
    <property type="molecule type" value="Genomic_DNA"/>
</dbReference>
<name>A0ABV2Q9N5_9BURK</name>
<dbReference type="Proteomes" id="UP001549320">
    <property type="component" value="Unassembled WGS sequence"/>
</dbReference>
<dbReference type="PANTHER" id="PTHR42928">
    <property type="entry name" value="TRICARBOXYLATE-BINDING PROTEIN"/>
    <property type="match status" value="1"/>
</dbReference>
<dbReference type="Gene3D" id="3.40.190.150">
    <property type="entry name" value="Bordetella uptake gene, domain 1"/>
    <property type="match status" value="1"/>
</dbReference>
<sequence>MNLPTHSVRRRWLAALALTSALAPAFSWAQADYPNRPIRLLVGYAAGGGVDGAARLLANQLSQQLGQPVVVENRAGATGQIAADAVAKAAPDGYTLLVSESALMIARALQPTQSVDPLTAFNPVAGLFVTPLVIISNSDFPARTPADLVRELKRNPGKLSYATSGVGTVHHMGFEVLKQETNTFALHVPYRGASQIVPDVISGQVQLGVVSLTAATAQAKAGRVRALALMSREPVPGAESIRPLADAVPGFNVEPRLFLLAPAGTPAAITTRLSAAVKTALEQPETVRGSLAQGLPISFLGAQELQKAMKDEGAHWLRIVRERKLTAEGK</sequence>
<keyword evidence="3" id="KW-0675">Receptor</keyword>
<dbReference type="PANTHER" id="PTHR42928:SF5">
    <property type="entry name" value="BLR1237 PROTEIN"/>
    <property type="match status" value="1"/>
</dbReference>
<keyword evidence="2" id="KW-0732">Signal</keyword>
<dbReference type="PIRSF" id="PIRSF017082">
    <property type="entry name" value="YflP"/>
    <property type="match status" value="1"/>
</dbReference>
<dbReference type="RefSeq" id="WP_354444192.1">
    <property type="nucleotide sequence ID" value="NZ_JBEPSH010000005.1"/>
</dbReference>
<evidence type="ECO:0000256" key="1">
    <source>
        <dbReference type="ARBA" id="ARBA00006987"/>
    </source>
</evidence>
<reference evidence="3 4" key="1">
    <citation type="submission" date="2024-06" db="EMBL/GenBank/DDBJ databases">
        <title>Sorghum-associated microbial communities from plants grown in Nebraska, USA.</title>
        <authorList>
            <person name="Schachtman D."/>
        </authorList>
    </citation>
    <scope>NUCLEOTIDE SEQUENCE [LARGE SCALE GENOMIC DNA]</scope>
    <source>
        <strain evidence="3 4">2709</strain>
    </source>
</reference>
<dbReference type="InterPro" id="IPR005064">
    <property type="entry name" value="BUG"/>
</dbReference>
<accession>A0ABV2Q9N5</accession>
<organism evidence="3 4">
    <name type="scientific">Ottowia thiooxydans</name>
    <dbReference type="NCBI Taxonomy" id="219182"/>
    <lineage>
        <taxon>Bacteria</taxon>
        <taxon>Pseudomonadati</taxon>
        <taxon>Pseudomonadota</taxon>
        <taxon>Betaproteobacteria</taxon>
        <taxon>Burkholderiales</taxon>
        <taxon>Comamonadaceae</taxon>
        <taxon>Ottowia</taxon>
    </lineage>
</organism>
<gene>
    <name evidence="3" type="ORF">ABIE13_002753</name>
</gene>
<comment type="caution">
    <text evidence="3">The sequence shown here is derived from an EMBL/GenBank/DDBJ whole genome shotgun (WGS) entry which is preliminary data.</text>
</comment>
<evidence type="ECO:0000256" key="2">
    <source>
        <dbReference type="SAM" id="SignalP"/>
    </source>
</evidence>
<keyword evidence="4" id="KW-1185">Reference proteome</keyword>